<keyword evidence="4 11" id="KW-0812">Transmembrane</keyword>
<dbReference type="InterPro" id="IPR038770">
    <property type="entry name" value="Na+/solute_symporter_sf"/>
</dbReference>
<feature type="compositionally biased region" description="Basic and acidic residues" evidence="10">
    <location>
        <begin position="931"/>
        <end position="947"/>
    </location>
</feature>
<feature type="domain" description="Cation/H(+) antiporter C-terminal" evidence="15">
    <location>
        <begin position="891"/>
        <end position="1046"/>
    </location>
</feature>
<dbReference type="InterPro" id="IPR057291">
    <property type="entry name" value="CHX17_2nd"/>
</dbReference>
<feature type="transmembrane region" description="Helical" evidence="11">
    <location>
        <begin position="409"/>
        <end position="428"/>
    </location>
</feature>
<feature type="transmembrane region" description="Helical" evidence="11">
    <location>
        <begin position="367"/>
        <end position="389"/>
    </location>
</feature>
<evidence type="ECO:0000259" key="16">
    <source>
        <dbReference type="Pfam" id="PF24925"/>
    </source>
</evidence>
<organism evidence="17 18">
    <name type="scientific">Prunus mume</name>
    <name type="common">Japanese apricot</name>
    <name type="synonym">Armeniaca mume</name>
    <dbReference type="NCBI Taxonomy" id="102107"/>
    <lineage>
        <taxon>Eukaryota</taxon>
        <taxon>Viridiplantae</taxon>
        <taxon>Streptophyta</taxon>
        <taxon>Embryophyta</taxon>
        <taxon>Tracheophyta</taxon>
        <taxon>Spermatophyta</taxon>
        <taxon>Magnoliopsida</taxon>
        <taxon>eudicotyledons</taxon>
        <taxon>Gunneridae</taxon>
        <taxon>Pentapetalae</taxon>
        <taxon>rosids</taxon>
        <taxon>fabids</taxon>
        <taxon>Rosales</taxon>
        <taxon>Rosaceae</taxon>
        <taxon>Amygdaloideae</taxon>
        <taxon>Amygdaleae</taxon>
        <taxon>Prunus</taxon>
    </lineage>
</organism>
<feature type="compositionally biased region" description="Low complexity" evidence="10">
    <location>
        <begin position="116"/>
        <end position="125"/>
    </location>
</feature>
<feature type="transmembrane region" description="Helical" evidence="11">
    <location>
        <begin position="471"/>
        <end position="493"/>
    </location>
</feature>
<feature type="transmembrane region" description="Helical" evidence="11">
    <location>
        <begin position="333"/>
        <end position="355"/>
    </location>
</feature>
<dbReference type="InterPro" id="IPR056648">
    <property type="entry name" value="DUF7746"/>
</dbReference>
<keyword evidence="17" id="KW-1185">Reference proteome</keyword>
<reference evidence="17" key="1">
    <citation type="journal article" date="2012" name="Nat. Commun.">
        <title>The genome of Prunus mume.</title>
        <authorList>
            <person name="Zhang Q."/>
            <person name="Chen W."/>
            <person name="Sun L."/>
            <person name="Zhao F."/>
            <person name="Huang B."/>
            <person name="Yang W."/>
            <person name="Tao Y."/>
            <person name="Wang J."/>
            <person name="Yuan Z."/>
            <person name="Fan G."/>
            <person name="Xing Z."/>
            <person name="Han C."/>
            <person name="Pan H."/>
            <person name="Zhong X."/>
            <person name="Shi W."/>
            <person name="Liang X."/>
            <person name="Du D."/>
            <person name="Sun F."/>
            <person name="Xu Z."/>
            <person name="Hao R."/>
            <person name="Lv T."/>
            <person name="Lv Y."/>
            <person name="Zheng Z."/>
            <person name="Sun M."/>
            <person name="Luo L."/>
            <person name="Cai M."/>
            <person name="Gao Y."/>
            <person name="Wang J."/>
            <person name="Yin Y."/>
            <person name="Xu X."/>
            <person name="Cheng T."/>
            <person name="Wang J."/>
        </authorList>
    </citation>
    <scope>NUCLEOTIDE SEQUENCE [LARGE SCALE GENOMIC DNA]</scope>
</reference>
<evidence type="ECO:0000259" key="15">
    <source>
        <dbReference type="Pfam" id="PF23259"/>
    </source>
</evidence>
<feature type="transmembrane region" description="Helical" evidence="11">
    <location>
        <begin position="514"/>
        <end position="540"/>
    </location>
</feature>
<evidence type="ECO:0000256" key="7">
    <source>
        <dbReference type="ARBA" id="ARBA00023065"/>
    </source>
</evidence>
<accession>A0ABM1LQH0</accession>
<dbReference type="Proteomes" id="UP000694861">
    <property type="component" value="Linkage group LG5"/>
</dbReference>
<evidence type="ECO:0000313" key="17">
    <source>
        <dbReference type="Proteomes" id="UP000694861"/>
    </source>
</evidence>
<evidence type="ECO:0000256" key="6">
    <source>
        <dbReference type="ARBA" id="ARBA00022989"/>
    </source>
</evidence>
<feature type="region of interest" description="Disordered" evidence="10">
    <location>
        <begin position="107"/>
        <end position="140"/>
    </location>
</feature>
<dbReference type="Pfam" id="PF23259">
    <property type="entry name" value="CHX17_C"/>
    <property type="match status" value="1"/>
</dbReference>
<keyword evidence="6 11" id="KW-1133">Transmembrane helix</keyword>
<dbReference type="Gene3D" id="3.40.50.1820">
    <property type="entry name" value="alpha/beta hydrolase"/>
    <property type="match status" value="1"/>
</dbReference>
<evidence type="ECO:0000256" key="11">
    <source>
        <dbReference type="SAM" id="Phobius"/>
    </source>
</evidence>
<evidence type="ECO:0000256" key="2">
    <source>
        <dbReference type="ARBA" id="ARBA00022448"/>
    </source>
</evidence>
<keyword evidence="7" id="KW-0406">Ion transport</keyword>
<evidence type="ECO:0000256" key="4">
    <source>
        <dbReference type="ARBA" id="ARBA00022692"/>
    </source>
</evidence>
<feature type="domain" description="DUF7746" evidence="16">
    <location>
        <begin position="1"/>
        <end position="49"/>
    </location>
</feature>
<evidence type="ECO:0000259" key="13">
    <source>
        <dbReference type="Pfam" id="PF04083"/>
    </source>
</evidence>
<keyword evidence="5" id="KW-0630">Potassium</keyword>
<feature type="transmembrane region" description="Helical" evidence="11">
    <location>
        <begin position="599"/>
        <end position="623"/>
    </location>
</feature>
<evidence type="ECO:0000259" key="14">
    <source>
        <dbReference type="Pfam" id="PF23256"/>
    </source>
</evidence>
<feature type="domain" description="Partial AB-hydrolase lipase" evidence="13">
    <location>
        <begin position="136"/>
        <end position="184"/>
    </location>
</feature>
<dbReference type="InterPro" id="IPR006153">
    <property type="entry name" value="Cation/H_exchanger_TM"/>
</dbReference>
<evidence type="ECO:0000256" key="9">
    <source>
        <dbReference type="ARBA" id="ARBA00038341"/>
    </source>
</evidence>
<dbReference type="InterPro" id="IPR029058">
    <property type="entry name" value="AB_hydrolase_fold"/>
</dbReference>
<feature type="transmembrane region" description="Helical" evidence="11">
    <location>
        <begin position="663"/>
        <end position="685"/>
    </location>
</feature>
<sequence length="1061" mass="117363">MVANSYITNHSFRQSEIVPLLETGFIGTSRSWWDKHLTDESRRQIIHAVKLNEDGLPIFDEQLGRVAQSQNPKPSSSGTSQASLSVEGKSKAELQEIAKQLIIQASQMDDDDETSPRSQSSTSQPNLPARQKSPSQPKRLTTADGYVLGLQRVPAGRSGNKTAAKLPVLLQHGLLLDASAWLLNEPDKALAFILADNGFDVWLANARETESSGEHTSLSPNDPAYWDWSWDELTAYDLPAAFQYVNNQSGRKLHCVGHSLGTLTALAAFSQEKLLNLLRSAALLSPIAYLGQISPFGRTAADIFLAQGGVLVGPSVIGGINFARAYIAPFHNFLTIETIASLGLLYYMFMVGLELDFKPVKRAGKKALSIALAGLVVTVPLGAALHYFLLGNDSRWKYKGKRPTRYGPLVWGITLGTTSFLDLARILADLKLLHSEVGRLALSAAVIAELCSWFLLVVTMSVMTAAGWRGFATTVAFVVVCVFVLRPALLWAIRCKFTENKKNNNNDMDLNVCFVLFGVVIFGFITQTCGSHFIVGPFVLGAIMPKKGEMKKMVMQRIQNYVYLLMMPLFFLFVGLRTDFRHVVYEDVENQVPYGAAHACRVMVVIVLSSASKIFTTFLVALIHKIQPWDSFTLGILMNTKGLLGLIILNSAKDLQVLDHRTFAVMMSAIWLMTVPVGPFLALGYKTTRASAQYKIRNIQSLEPDTELRILTYTHTSTNVSGIVDLLEASNPSRQSWIYVFAVQLVELTGQASAMLIVHDACKANTNHTWANTEAQPESFTSRNAFESYAKGRENVYVQALTTVSAYNTMHEDICNLAEEKCINLIIIPFHMQANIDGAMEDANPSLKGINNNVIEKAPCSVAVFVDRGLSMSHVTESCKDASQAYRHFAMFFIGGADDREALTYAWRMAGNPRVNLKVVRFIVTPNNNEGNKKKETDPKVMEDSGREKQIDDLYVDQFRLKSKHNPNIQFLEEAMNSWEQTLNLIRELEGEYDLYIVGRRHGSTSPAKAFLDHYLSQTDDQLGPLGEALLTSSFAINASILVVQQGAAVDEPEDENVSVI</sequence>
<feature type="transmembrane region" description="Helical" evidence="11">
    <location>
        <begin position="560"/>
        <end position="578"/>
    </location>
</feature>
<dbReference type="PANTHER" id="PTHR32468">
    <property type="entry name" value="CATION/H + ANTIPORTER"/>
    <property type="match status" value="1"/>
</dbReference>
<protein>
    <submittedName>
        <fullName evidence="18">Cation/H(+) antiporter 15-like</fullName>
    </submittedName>
</protein>
<reference evidence="18" key="2">
    <citation type="submission" date="2025-08" db="UniProtKB">
        <authorList>
            <consortium name="RefSeq"/>
        </authorList>
    </citation>
    <scope>IDENTIFICATION</scope>
</reference>
<dbReference type="Gene3D" id="1.20.1530.20">
    <property type="match status" value="1"/>
</dbReference>
<keyword evidence="2" id="KW-0813">Transport</keyword>
<feature type="compositionally biased region" description="Polar residues" evidence="10">
    <location>
        <begin position="67"/>
        <end position="84"/>
    </location>
</feature>
<evidence type="ECO:0000256" key="3">
    <source>
        <dbReference type="ARBA" id="ARBA00022538"/>
    </source>
</evidence>
<evidence type="ECO:0000259" key="12">
    <source>
        <dbReference type="Pfam" id="PF00999"/>
    </source>
</evidence>
<evidence type="ECO:0000256" key="1">
    <source>
        <dbReference type="ARBA" id="ARBA00004141"/>
    </source>
</evidence>
<evidence type="ECO:0000256" key="5">
    <source>
        <dbReference type="ARBA" id="ARBA00022958"/>
    </source>
</evidence>
<evidence type="ECO:0000256" key="10">
    <source>
        <dbReference type="SAM" id="MobiDB-lite"/>
    </source>
</evidence>
<dbReference type="InterPro" id="IPR050794">
    <property type="entry name" value="CPA2_transporter"/>
</dbReference>
<feature type="domain" description="Cation/H+ exchanger transmembrane" evidence="12">
    <location>
        <begin position="309"/>
        <end position="680"/>
    </location>
</feature>
<dbReference type="InterPro" id="IPR057290">
    <property type="entry name" value="CHX17_C"/>
</dbReference>
<dbReference type="GeneID" id="103330740"/>
<keyword evidence="3" id="KW-0633">Potassium transport</keyword>
<dbReference type="Pfam" id="PF24925">
    <property type="entry name" value="DUF7746"/>
    <property type="match status" value="1"/>
</dbReference>
<feature type="domain" description="Cation/H(+) antiporter central" evidence="14">
    <location>
        <begin position="739"/>
        <end position="871"/>
    </location>
</feature>
<gene>
    <name evidence="18" type="primary">LOC103330740</name>
</gene>
<dbReference type="PANTHER" id="PTHR32468:SF74">
    <property type="entry name" value="CATION_H(+) ANTIPORTER 21-RELATED"/>
    <property type="match status" value="1"/>
</dbReference>
<dbReference type="Pfam" id="PF00999">
    <property type="entry name" value="Na_H_Exchanger"/>
    <property type="match status" value="1"/>
</dbReference>
<dbReference type="RefSeq" id="XP_016649647.1">
    <property type="nucleotide sequence ID" value="XM_016794161.1"/>
</dbReference>
<dbReference type="InterPro" id="IPR006693">
    <property type="entry name" value="AB_hydrolase_lipase"/>
</dbReference>
<comment type="similarity">
    <text evidence="9">Belongs to the monovalent cation:proton antiporter 2 (CPA2) transporter (TC 2.A.37) family. CHX (TC 2.A.37.4) subfamily.</text>
</comment>
<dbReference type="Pfam" id="PF23256">
    <property type="entry name" value="CHX17_2nd"/>
    <property type="match status" value="1"/>
</dbReference>
<comment type="subcellular location">
    <subcellularLocation>
        <location evidence="1">Membrane</location>
        <topology evidence="1">Multi-pass membrane protein</topology>
    </subcellularLocation>
</comment>
<name>A0ABM1LQH0_PRUMU</name>
<dbReference type="SUPFAM" id="SSF53474">
    <property type="entry name" value="alpha/beta-Hydrolases"/>
    <property type="match status" value="1"/>
</dbReference>
<keyword evidence="8 11" id="KW-0472">Membrane</keyword>
<evidence type="ECO:0000256" key="8">
    <source>
        <dbReference type="ARBA" id="ARBA00023136"/>
    </source>
</evidence>
<feature type="region of interest" description="Disordered" evidence="10">
    <location>
        <begin position="928"/>
        <end position="947"/>
    </location>
</feature>
<feature type="transmembrane region" description="Helical" evidence="11">
    <location>
        <begin position="440"/>
        <end position="465"/>
    </location>
</feature>
<dbReference type="Pfam" id="PF04083">
    <property type="entry name" value="Abhydro_lipase"/>
    <property type="match status" value="1"/>
</dbReference>
<feature type="region of interest" description="Disordered" evidence="10">
    <location>
        <begin position="66"/>
        <end position="89"/>
    </location>
</feature>
<evidence type="ECO:0000313" key="18">
    <source>
        <dbReference type="RefSeq" id="XP_016649647.1"/>
    </source>
</evidence>
<proteinExistence type="inferred from homology"/>